<evidence type="ECO:0000259" key="4">
    <source>
        <dbReference type="PROSITE" id="PS50102"/>
    </source>
</evidence>
<feature type="domain" description="RRM" evidence="4">
    <location>
        <begin position="99"/>
        <end position="177"/>
    </location>
</feature>
<dbReference type="InterPro" id="IPR012677">
    <property type="entry name" value="Nucleotide-bd_a/b_plait_sf"/>
</dbReference>
<evidence type="ECO:0000313" key="6">
    <source>
        <dbReference type="Proteomes" id="UP000756132"/>
    </source>
</evidence>
<dbReference type="KEGG" id="ffu:CLAFUR5_12724"/>
<dbReference type="PANTHER" id="PTHR23003">
    <property type="entry name" value="RNA RECOGNITION MOTIF RRM DOMAIN CONTAINING PROTEIN"/>
    <property type="match status" value="1"/>
</dbReference>
<keyword evidence="3" id="KW-0732">Signal</keyword>
<dbReference type="RefSeq" id="XP_047768319.1">
    <property type="nucleotide sequence ID" value="XM_047911872.1"/>
</dbReference>
<sequence>MSMHGLFMSWLAICRIVCQLCDAFINTPLLLLSDSSHASSRGLTALITSFFLEVLPPSPSFIRPTPHSHLHTCWCGLFDNHIWRLCGFSMSSSRGNGPFFVHIENLPDRYTWQDLKDMIRRRAAHGVWTDMAVLPNGQPGGKGYARIQRSNEASDLYKYLTQNIIEGRRLRVHLWDTSEIPANFITCNCNNTQIHPSGQQIAQWVAQPGWQTFSATSPISMAQPALYPPPSTMPTMMPPSVQQPPMQWSADQLTLAMSRVGLDPRNPADVHQYTRQVWSVRQAPQQQYQAQGGAQQYPRYMANSTGLPTNTSQGVIRTEARGIFISGLNFKACTRDIELHFGEAGEVVKVDLQKDPQGKSKGNATIQYASAEAAQRAIEMFHGERFQNMRMNVRRDKEATAINAPQPTGTVQSAARRTEQPTIVNGSQVRQAMRA</sequence>
<dbReference type="SMART" id="SM00360">
    <property type="entry name" value="RRM"/>
    <property type="match status" value="2"/>
</dbReference>
<name>A0A9Q8PK59_PASFU</name>
<reference evidence="5" key="2">
    <citation type="journal article" date="2022" name="Microb. Genom.">
        <title>A chromosome-scale genome assembly of the tomato pathogen Cladosporium fulvum reveals a compartmentalized genome architecture and the presence of a dispensable chromosome.</title>
        <authorList>
            <person name="Zaccaron A.Z."/>
            <person name="Chen L.H."/>
            <person name="Samaras A."/>
            <person name="Stergiopoulos I."/>
        </authorList>
    </citation>
    <scope>NUCLEOTIDE SEQUENCE</scope>
    <source>
        <strain evidence="5">Race5_Kim</strain>
    </source>
</reference>
<protein>
    <recommendedName>
        <fullName evidence="4">RRM domain-containing protein</fullName>
    </recommendedName>
</protein>
<reference evidence="5" key="1">
    <citation type="submission" date="2021-12" db="EMBL/GenBank/DDBJ databases">
        <authorList>
            <person name="Zaccaron A."/>
            <person name="Stergiopoulos I."/>
        </authorList>
    </citation>
    <scope>NUCLEOTIDE SEQUENCE</scope>
    <source>
        <strain evidence="5">Race5_Kim</strain>
    </source>
</reference>
<dbReference type="GeneID" id="71992602"/>
<feature type="domain" description="RRM" evidence="4">
    <location>
        <begin position="321"/>
        <end position="398"/>
    </location>
</feature>
<dbReference type="Proteomes" id="UP000756132">
    <property type="component" value="Chromosome 11"/>
</dbReference>
<dbReference type="InterPro" id="IPR050374">
    <property type="entry name" value="RRT5_SRSF_SR"/>
</dbReference>
<dbReference type="Pfam" id="PF00076">
    <property type="entry name" value="RRM_1"/>
    <property type="match status" value="1"/>
</dbReference>
<evidence type="ECO:0000256" key="1">
    <source>
        <dbReference type="ARBA" id="ARBA00022884"/>
    </source>
</evidence>
<dbReference type="InterPro" id="IPR000504">
    <property type="entry name" value="RRM_dom"/>
</dbReference>
<keyword evidence="6" id="KW-1185">Reference proteome</keyword>
<evidence type="ECO:0000256" key="2">
    <source>
        <dbReference type="PROSITE-ProRule" id="PRU00176"/>
    </source>
</evidence>
<accession>A0A9Q8PK59</accession>
<dbReference type="PANTHER" id="PTHR23003:SF3">
    <property type="entry name" value="FI21236P1-RELATED"/>
    <property type="match status" value="1"/>
</dbReference>
<dbReference type="PROSITE" id="PS50102">
    <property type="entry name" value="RRM"/>
    <property type="match status" value="2"/>
</dbReference>
<proteinExistence type="predicted"/>
<organism evidence="5 6">
    <name type="scientific">Passalora fulva</name>
    <name type="common">Tomato leaf mold</name>
    <name type="synonym">Cladosporium fulvum</name>
    <dbReference type="NCBI Taxonomy" id="5499"/>
    <lineage>
        <taxon>Eukaryota</taxon>
        <taxon>Fungi</taxon>
        <taxon>Dikarya</taxon>
        <taxon>Ascomycota</taxon>
        <taxon>Pezizomycotina</taxon>
        <taxon>Dothideomycetes</taxon>
        <taxon>Dothideomycetidae</taxon>
        <taxon>Mycosphaerellales</taxon>
        <taxon>Mycosphaerellaceae</taxon>
        <taxon>Fulvia</taxon>
    </lineage>
</organism>
<dbReference type="EMBL" id="CP090173">
    <property type="protein sequence ID" value="UJO23953.1"/>
    <property type="molecule type" value="Genomic_DNA"/>
</dbReference>
<dbReference type="GO" id="GO:0003729">
    <property type="term" value="F:mRNA binding"/>
    <property type="evidence" value="ECO:0007669"/>
    <property type="project" value="TreeGrafter"/>
</dbReference>
<gene>
    <name evidence="5" type="ORF">CLAFUR5_12724</name>
</gene>
<dbReference type="GO" id="GO:0005737">
    <property type="term" value="C:cytoplasm"/>
    <property type="evidence" value="ECO:0007669"/>
    <property type="project" value="TreeGrafter"/>
</dbReference>
<dbReference type="InterPro" id="IPR035979">
    <property type="entry name" value="RBD_domain_sf"/>
</dbReference>
<dbReference type="AlphaFoldDB" id="A0A9Q8PK59"/>
<dbReference type="Gene3D" id="3.30.70.330">
    <property type="match status" value="2"/>
</dbReference>
<dbReference type="GO" id="GO:0005634">
    <property type="term" value="C:nucleus"/>
    <property type="evidence" value="ECO:0007669"/>
    <property type="project" value="TreeGrafter"/>
</dbReference>
<dbReference type="CDD" id="cd00590">
    <property type="entry name" value="RRM_SF"/>
    <property type="match status" value="1"/>
</dbReference>
<dbReference type="SUPFAM" id="SSF54928">
    <property type="entry name" value="RNA-binding domain, RBD"/>
    <property type="match status" value="2"/>
</dbReference>
<dbReference type="GO" id="GO:1990904">
    <property type="term" value="C:ribonucleoprotein complex"/>
    <property type="evidence" value="ECO:0007669"/>
    <property type="project" value="TreeGrafter"/>
</dbReference>
<evidence type="ECO:0000313" key="5">
    <source>
        <dbReference type="EMBL" id="UJO23953.1"/>
    </source>
</evidence>
<keyword evidence="1 2" id="KW-0694">RNA-binding</keyword>
<evidence type="ECO:0000256" key="3">
    <source>
        <dbReference type="SAM" id="SignalP"/>
    </source>
</evidence>
<dbReference type="OrthoDB" id="1049195at2759"/>
<feature type="chain" id="PRO_5040411175" description="RRM domain-containing protein" evidence="3">
    <location>
        <begin position="24"/>
        <end position="435"/>
    </location>
</feature>
<feature type="signal peptide" evidence="3">
    <location>
        <begin position="1"/>
        <end position="23"/>
    </location>
</feature>